<name>A0A9D1NTX5_9FIRM</name>
<evidence type="ECO:0000259" key="1">
    <source>
        <dbReference type="SMART" id="SM00382"/>
    </source>
</evidence>
<dbReference type="SMART" id="SM00382">
    <property type="entry name" value="AAA"/>
    <property type="match status" value="1"/>
</dbReference>
<dbReference type="Pfam" id="PF01695">
    <property type="entry name" value="IstB_IS21"/>
    <property type="match status" value="1"/>
</dbReference>
<gene>
    <name evidence="2" type="ORF">IAA63_04725</name>
</gene>
<dbReference type="GO" id="GO:0006260">
    <property type="term" value="P:DNA replication"/>
    <property type="evidence" value="ECO:0007669"/>
    <property type="project" value="TreeGrafter"/>
</dbReference>
<organism evidence="2 3">
    <name type="scientific">Candidatus Pullilachnospira stercoravium</name>
    <dbReference type="NCBI Taxonomy" id="2840913"/>
    <lineage>
        <taxon>Bacteria</taxon>
        <taxon>Bacillati</taxon>
        <taxon>Bacillota</taxon>
        <taxon>Clostridia</taxon>
        <taxon>Lachnospirales</taxon>
        <taxon>Lachnospiraceae</taxon>
        <taxon>Lachnospiraceae incertae sedis</taxon>
        <taxon>Candidatus Pullilachnospira</taxon>
    </lineage>
</organism>
<evidence type="ECO:0000313" key="2">
    <source>
        <dbReference type="EMBL" id="HIV12428.1"/>
    </source>
</evidence>
<dbReference type="InterPro" id="IPR003593">
    <property type="entry name" value="AAA+_ATPase"/>
</dbReference>
<sequence length="329" mass="37920">MSLKNSQYDALMRQYNQRQLQNRHQLDERIRTAYSRIPRLADIDREISSASMEKARLLLGESSGKDFDLDARIQELSADRARLLAEHGFPGDYLKMRYTCPLCHDTGYVNNQKCVCFKKAAVDLLYTQSNIRDILQTENFDHFSFDFYSDDIISPATGLSARQTARDAVRRARDFIKNFDTSFENLFLYGDTGVGKTFLSHCIAKELIDTAHCVIYFSAFDLFEMFARNTFSDSGEAEDMNRYIFDCDLLIIDDLGTELTNSFVASQLFLCINERIMHRKSTIISTNLTLENFKETYSERVFSRISSSYTMIKLIGSDIRIQKKFLGGN</sequence>
<dbReference type="Gene3D" id="3.40.50.300">
    <property type="entry name" value="P-loop containing nucleotide triphosphate hydrolases"/>
    <property type="match status" value="1"/>
</dbReference>
<comment type="caution">
    <text evidence="2">The sequence shown here is derived from an EMBL/GenBank/DDBJ whole genome shotgun (WGS) entry which is preliminary data.</text>
</comment>
<dbReference type="PANTHER" id="PTHR30050">
    <property type="entry name" value="CHROMOSOMAL REPLICATION INITIATOR PROTEIN DNAA"/>
    <property type="match status" value="1"/>
</dbReference>
<protein>
    <submittedName>
        <fullName evidence="2">ATP-binding protein</fullName>
    </submittedName>
</protein>
<dbReference type="SUPFAM" id="SSF52540">
    <property type="entry name" value="P-loop containing nucleoside triphosphate hydrolases"/>
    <property type="match status" value="1"/>
</dbReference>
<evidence type="ECO:0000313" key="3">
    <source>
        <dbReference type="Proteomes" id="UP000886723"/>
    </source>
</evidence>
<keyword evidence="2" id="KW-0547">Nucleotide-binding</keyword>
<dbReference type="Proteomes" id="UP000886723">
    <property type="component" value="Unassembled WGS sequence"/>
</dbReference>
<dbReference type="InterPro" id="IPR027417">
    <property type="entry name" value="P-loop_NTPase"/>
</dbReference>
<dbReference type="PANTHER" id="PTHR30050:SF4">
    <property type="entry name" value="ATP-BINDING PROTEIN RV3427C IN INSERTION SEQUENCE-RELATED"/>
    <property type="match status" value="1"/>
</dbReference>
<dbReference type="AlphaFoldDB" id="A0A9D1NTX5"/>
<dbReference type="NCBIfam" id="NF005304">
    <property type="entry name" value="PRK06835.1"/>
    <property type="match status" value="1"/>
</dbReference>
<dbReference type="GO" id="GO:0005524">
    <property type="term" value="F:ATP binding"/>
    <property type="evidence" value="ECO:0007669"/>
    <property type="project" value="UniProtKB-KW"/>
</dbReference>
<reference evidence="2" key="1">
    <citation type="submission" date="2020-10" db="EMBL/GenBank/DDBJ databases">
        <authorList>
            <person name="Gilroy R."/>
        </authorList>
    </citation>
    <scope>NUCLEOTIDE SEQUENCE</scope>
    <source>
        <strain evidence="2">ChiBcec2-4451</strain>
    </source>
</reference>
<dbReference type="InterPro" id="IPR002611">
    <property type="entry name" value="IstB_ATP-bd"/>
</dbReference>
<reference evidence="2" key="2">
    <citation type="journal article" date="2021" name="PeerJ">
        <title>Extensive microbial diversity within the chicken gut microbiome revealed by metagenomics and culture.</title>
        <authorList>
            <person name="Gilroy R."/>
            <person name="Ravi A."/>
            <person name="Getino M."/>
            <person name="Pursley I."/>
            <person name="Horton D.L."/>
            <person name="Alikhan N.F."/>
            <person name="Baker D."/>
            <person name="Gharbi K."/>
            <person name="Hall N."/>
            <person name="Watson M."/>
            <person name="Adriaenssens E.M."/>
            <person name="Foster-Nyarko E."/>
            <person name="Jarju S."/>
            <person name="Secka A."/>
            <person name="Antonio M."/>
            <person name="Oren A."/>
            <person name="Chaudhuri R.R."/>
            <person name="La Ragione R."/>
            <person name="Hildebrand F."/>
            <person name="Pallen M.J."/>
        </authorList>
    </citation>
    <scope>NUCLEOTIDE SEQUENCE</scope>
    <source>
        <strain evidence="2">ChiBcec2-4451</strain>
    </source>
</reference>
<feature type="domain" description="AAA+ ATPase" evidence="1">
    <location>
        <begin position="182"/>
        <end position="316"/>
    </location>
</feature>
<dbReference type="EMBL" id="DVON01000100">
    <property type="protein sequence ID" value="HIV12428.1"/>
    <property type="molecule type" value="Genomic_DNA"/>
</dbReference>
<dbReference type="CDD" id="cd00009">
    <property type="entry name" value="AAA"/>
    <property type="match status" value="1"/>
</dbReference>
<proteinExistence type="predicted"/>
<keyword evidence="2" id="KW-0067">ATP-binding</keyword>
<accession>A0A9D1NTX5</accession>